<evidence type="ECO:0000313" key="4">
    <source>
        <dbReference type="Proteomes" id="UP000655225"/>
    </source>
</evidence>
<keyword evidence="4" id="KW-1185">Reference proteome</keyword>
<dbReference type="PANTHER" id="PTHR38378:SF3">
    <property type="entry name" value="MYOSIN HEAVY CHAIN-LIKE PROTEIN"/>
    <property type="match status" value="1"/>
</dbReference>
<evidence type="ECO:0000256" key="2">
    <source>
        <dbReference type="SAM" id="MobiDB-lite"/>
    </source>
</evidence>
<comment type="caution">
    <text evidence="3">The sequence shown here is derived from an EMBL/GenBank/DDBJ whole genome shotgun (WGS) entry which is preliminary data.</text>
</comment>
<evidence type="ECO:0000313" key="3">
    <source>
        <dbReference type="EMBL" id="KAF8408803.1"/>
    </source>
</evidence>
<keyword evidence="1" id="KW-0175">Coiled coil</keyword>
<evidence type="ECO:0000256" key="1">
    <source>
        <dbReference type="SAM" id="Coils"/>
    </source>
</evidence>
<name>A0A834ZPE1_TETSI</name>
<dbReference type="OMA" id="ACAAEHK"/>
<reference evidence="3 4" key="1">
    <citation type="submission" date="2020-04" db="EMBL/GenBank/DDBJ databases">
        <title>Plant Genome Project.</title>
        <authorList>
            <person name="Zhang R.-G."/>
        </authorList>
    </citation>
    <scope>NUCLEOTIDE SEQUENCE [LARGE SCALE GENOMIC DNA]</scope>
    <source>
        <strain evidence="3">YNK0</strain>
        <tissue evidence="3">Leaf</tissue>
    </source>
</reference>
<dbReference type="AlphaFoldDB" id="A0A834ZPE1"/>
<dbReference type="EMBL" id="JABCRI010000003">
    <property type="protein sequence ID" value="KAF8408803.1"/>
    <property type="molecule type" value="Genomic_DNA"/>
</dbReference>
<feature type="coiled-coil region" evidence="1">
    <location>
        <begin position="235"/>
        <end position="262"/>
    </location>
</feature>
<dbReference type="OrthoDB" id="1897593at2759"/>
<feature type="region of interest" description="Disordered" evidence="2">
    <location>
        <begin position="1"/>
        <end position="39"/>
    </location>
</feature>
<feature type="compositionally biased region" description="Basic and acidic residues" evidence="2">
    <location>
        <begin position="7"/>
        <end position="18"/>
    </location>
</feature>
<organism evidence="3 4">
    <name type="scientific">Tetracentron sinense</name>
    <name type="common">Spur-leaf</name>
    <dbReference type="NCBI Taxonomy" id="13715"/>
    <lineage>
        <taxon>Eukaryota</taxon>
        <taxon>Viridiplantae</taxon>
        <taxon>Streptophyta</taxon>
        <taxon>Embryophyta</taxon>
        <taxon>Tracheophyta</taxon>
        <taxon>Spermatophyta</taxon>
        <taxon>Magnoliopsida</taxon>
        <taxon>Trochodendrales</taxon>
        <taxon>Trochodendraceae</taxon>
        <taxon>Tetracentron</taxon>
    </lineage>
</organism>
<dbReference type="Proteomes" id="UP000655225">
    <property type="component" value="Unassembled WGS sequence"/>
</dbReference>
<proteinExistence type="predicted"/>
<sequence length="331" mass="37277">MGNSKKNRIDREGKDNMSKTRANSSPELLPSAKTDLDGQDDATLEGVAANVKLLLKLIQDHNEACTKDNDGRKTQRVAGMMTILDDVKARIQKSQSFGKKREAELRRCNTDLRSNQVPRDRKQHETITDEKQKLRNELNASLAARKSLERMFSSLGKEKEIMAAELSRKVQELDGMEEHINDLKAQNEMLLAKVQACAKEHKEKKCSGGDTQGNAALQERNKALSEQLLKSLDGYRSLKKKLKEAQVENAGIKAKMAEMAVEVAVGLDRIHDFQLRIAKRNEEPIEIEEELSAIEQMFQHLEMKFSKYGKKRSECIKPKANLNAGKPPVIA</sequence>
<dbReference type="PANTHER" id="PTHR38378">
    <property type="entry name" value="MYOSIN HEAVY CHAIN-LIKE PROTEIN"/>
    <property type="match status" value="1"/>
</dbReference>
<accession>A0A834ZPE1</accession>
<protein>
    <submittedName>
        <fullName evidence="3">Uncharacterized protein</fullName>
    </submittedName>
</protein>
<gene>
    <name evidence="3" type="ORF">HHK36_004872</name>
</gene>
<feature type="coiled-coil region" evidence="1">
    <location>
        <begin position="131"/>
        <end position="200"/>
    </location>
</feature>